<evidence type="ECO:0000313" key="7">
    <source>
        <dbReference type="EMBL" id="MBP2257920.1"/>
    </source>
</evidence>
<dbReference type="InterPro" id="IPR045170">
    <property type="entry name" value="MTOX"/>
</dbReference>
<keyword evidence="8" id="KW-1185">Reference proteome</keyword>
<dbReference type="NCBIfam" id="NF008425">
    <property type="entry name" value="PRK11259.1"/>
    <property type="match status" value="1"/>
</dbReference>
<evidence type="ECO:0000256" key="3">
    <source>
        <dbReference type="ARBA" id="ARBA00022827"/>
    </source>
</evidence>
<evidence type="ECO:0000256" key="4">
    <source>
        <dbReference type="ARBA" id="ARBA00023002"/>
    </source>
</evidence>
<dbReference type="RefSeq" id="WP_226371223.1">
    <property type="nucleotide sequence ID" value="NZ_JAGIKX010000016.1"/>
</dbReference>
<evidence type="ECO:0000256" key="2">
    <source>
        <dbReference type="ARBA" id="ARBA00022630"/>
    </source>
</evidence>
<keyword evidence="2" id="KW-0285">Flavoprotein</keyword>
<dbReference type="SUPFAM" id="SSF51905">
    <property type="entry name" value="FAD/NAD(P)-binding domain"/>
    <property type="match status" value="1"/>
</dbReference>
<comment type="caution">
    <text evidence="7">The sequence shown here is derived from an EMBL/GenBank/DDBJ whole genome shotgun (WGS) entry which is preliminary data.</text>
</comment>
<dbReference type="Pfam" id="PF01266">
    <property type="entry name" value="DAO"/>
    <property type="match status" value="1"/>
</dbReference>
<feature type="domain" description="FAD dependent oxidoreductase" evidence="6">
    <location>
        <begin position="6"/>
        <end position="364"/>
    </location>
</feature>
<keyword evidence="5" id="KW-1133">Transmembrane helix</keyword>
<reference evidence="7 8" key="1">
    <citation type="submission" date="2021-03" db="EMBL/GenBank/DDBJ databases">
        <title>Genomic Encyclopedia of Type Strains, Phase IV (KMG-IV): sequencing the most valuable type-strain genomes for metagenomic binning, comparative biology and taxonomic classification.</title>
        <authorList>
            <person name="Goeker M."/>
        </authorList>
    </citation>
    <scope>NUCLEOTIDE SEQUENCE [LARGE SCALE GENOMIC DNA]</scope>
    <source>
        <strain evidence="7 8">DSM 25790</strain>
    </source>
</reference>
<keyword evidence="5" id="KW-0812">Transmembrane</keyword>
<evidence type="ECO:0000259" key="6">
    <source>
        <dbReference type="Pfam" id="PF01266"/>
    </source>
</evidence>
<dbReference type="Proteomes" id="UP001519294">
    <property type="component" value="Unassembled WGS sequence"/>
</dbReference>
<name>A0ABS4S8V1_9BACI</name>
<evidence type="ECO:0000313" key="8">
    <source>
        <dbReference type="Proteomes" id="UP001519294"/>
    </source>
</evidence>
<protein>
    <submittedName>
        <fullName evidence="7">Monomeric sarcosine oxidase</fullName>
    </submittedName>
</protein>
<dbReference type="Gene3D" id="3.30.9.10">
    <property type="entry name" value="D-Amino Acid Oxidase, subunit A, domain 2"/>
    <property type="match status" value="1"/>
</dbReference>
<keyword evidence="3" id="KW-0274">FAD</keyword>
<sequence length="391" mass="43618">MTKHYDVIVVGAGSMGMAAGYYLARQGVRTLLIDAFDPPHDQGSHFGETRIIRHAYGEGREYVPLALRAQELWNELEKKSHLKMFTQSGAMGFGPKGDAPFIDEAIASGKEHHLEVDYLTGAEMKERFPGLNVPDDYSAFFEPHSGFLFSENNIKAYRELAEYHGADLSVNNPVENIEAYEGSVKVITKKETFIGDKLIISGGAWNKKIAAKLNLDLALIPSRQPVAWFEADEKLFNVNVFPTFMVEVPRRDKRAIYYGFPTFNGCGLKIGRHEYVDAVDPDTMNREFGSDANDEGHLREFLDEFMPKASGALKKGVICMYTRTPDGHFIIDKHPEYPHISIAAGFAGHGYKFASVVGEILSQLAISGETDHDISLFKIDRPSLKMAKTKT</sequence>
<dbReference type="SUPFAM" id="SSF54373">
    <property type="entry name" value="FAD-linked reductases, C-terminal domain"/>
    <property type="match status" value="1"/>
</dbReference>
<gene>
    <name evidence="7" type="ORF">J2Z81_001890</name>
</gene>
<dbReference type="InterPro" id="IPR036188">
    <property type="entry name" value="FAD/NAD-bd_sf"/>
</dbReference>
<organism evidence="7 8">
    <name type="scientific">Virgibacillus alimentarius</name>
    <dbReference type="NCBI Taxonomy" id="698769"/>
    <lineage>
        <taxon>Bacteria</taxon>
        <taxon>Bacillati</taxon>
        <taxon>Bacillota</taxon>
        <taxon>Bacilli</taxon>
        <taxon>Bacillales</taxon>
        <taxon>Bacillaceae</taxon>
        <taxon>Virgibacillus</taxon>
    </lineage>
</organism>
<keyword evidence="5" id="KW-0472">Membrane</keyword>
<evidence type="ECO:0000256" key="5">
    <source>
        <dbReference type="SAM" id="Phobius"/>
    </source>
</evidence>
<dbReference type="Gene3D" id="3.50.50.60">
    <property type="entry name" value="FAD/NAD(P)-binding domain"/>
    <property type="match status" value="1"/>
</dbReference>
<keyword evidence="4" id="KW-0560">Oxidoreductase</keyword>
<proteinExistence type="predicted"/>
<feature type="transmembrane region" description="Helical" evidence="5">
    <location>
        <begin position="7"/>
        <end position="24"/>
    </location>
</feature>
<dbReference type="InterPro" id="IPR006076">
    <property type="entry name" value="FAD-dep_OxRdtase"/>
</dbReference>
<comment type="cofactor">
    <cofactor evidence="1">
        <name>FAD</name>
        <dbReference type="ChEBI" id="CHEBI:57692"/>
    </cofactor>
</comment>
<accession>A0ABS4S8V1</accession>
<dbReference type="EMBL" id="JAGIKX010000016">
    <property type="protein sequence ID" value="MBP2257920.1"/>
    <property type="molecule type" value="Genomic_DNA"/>
</dbReference>
<evidence type="ECO:0000256" key="1">
    <source>
        <dbReference type="ARBA" id="ARBA00001974"/>
    </source>
</evidence>
<dbReference type="PANTHER" id="PTHR10961:SF7">
    <property type="entry name" value="FAD DEPENDENT OXIDOREDUCTASE DOMAIN-CONTAINING PROTEIN"/>
    <property type="match status" value="1"/>
</dbReference>
<dbReference type="PANTHER" id="PTHR10961">
    <property type="entry name" value="PEROXISOMAL SARCOSINE OXIDASE"/>
    <property type="match status" value="1"/>
</dbReference>